<protein>
    <submittedName>
        <fullName evidence="2">Uncharacterized protein</fullName>
    </submittedName>
</protein>
<proteinExistence type="predicted"/>
<dbReference type="Proteomes" id="UP000001631">
    <property type="component" value="Unassembled WGS sequence"/>
</dbReference>
<dbReference type="AlphaFoldDB" id="C0P173"/>
<reference evidence="2" key="1">
    <citation type="submission" date="2009-02" db="EMBL/GenBank/DDBJ databases">
        <title>The Genome Sequence of Ajellomyces capsulatus strain G186AR.</title>
        <authorList>
            <consortium name="The Broad Institute Genome Sequencing Platform"/>
            <person name="Champion M."/>
            <person name="Cuomo C."/>
            <person name="Ma L.-J."/>
            <person name="Henn M.R."/>
            <person name="Sil A."/>
            <person name="Goldman B."/>
            <person name="Young S.K."/>
            <person name="Kodira C.D."/>
            <person name="Zeng Q."/>
            <person name="Koehrsen M."/>
            <person name="Alvarado L."/>
            <person name="Berlin A."/>
            <person name="Borenstein D."/>
            <person name="Chen Z."/>
            <person name="Engels R."/>
            <person name="Freedman E."/>
            <person name="Gellesch M."/>
            <person name="Goldberg J."/>
            <person name="Griggs A."/>
            <person name="Gujja S."/>
            <person name="Heiman D."/>
            <person name="Hepburn T."/>
            <person name="Howarth C."/>
            <person name="Jen D."/>
            <person name="Larson L."/>
            <person name="Lewis B."/>
            <person name="Mehta T."/>
            <person name="Park D."/>
            <person name="Pearson M."/>
            <person name="Roberts A."/>
            <person name="Saif S."/>
            <person name="Shea T."/>
            <person name="Shenoy N."/>
            <person name="Sisk P."/>
            <person name="Stolte C."/>
            <person name="Sykes S."/>
            <person name="Walk T."/>
            <person name="White J."/>
            <person name="Yandava C."/>
            <person name="Klein B."/>
            <person name="McEwen J.G."/>
            <person name="Puccia R."/>
            <person name="Goldman G.H."/>
            <person name="Felipe M.S."/>
            <person name="Nino-Vega G."/>
            <person name="San-Blas G."/>
            <person name="Taylor J."/>
            <person name="Mendoza L."/>
            <person name="Galagan J."/>
            <person name="Nusbaum C."/>
            <person name="Birren B."/>
        </authorList>
    </citation>
    <scope>NUCLEOTIDE SEQUENCE</scope>
    <source>
        <strain evidence="2">G186AR</strain>
    </source>
</reference>
<feature type="chain" id="PRO_5002901297" evidence="1">
    <location>
        <begin position="19"/>
        <end position="110"/>
    </location>
</feature>
<dbReference type="RefSeq" id="XP_045283069.1">
    <property type="nucleotide sequence ID" value="XM_045436202.1"/>
</dbReference>
<name>C0P173_AJECG</name>
<dbReference type="HOGENOM" id="CLU_2170325_0_0_1"/>
<keyword evidence="3" id="KW-1185">Reference proteome</keyword>
<dbReference type="InParanoid" id="C0P173"/>
<evidence type="ECO:0000313" key="2">
    <source>
        <dbReference type="EMBL" id="EEH02588.1"/>
    </source>
</evidence>
<evidence type="ECO:0000256" key="1">
    <source>
        <dbReference type="SAM" id="SignalP"/>
    </source>
</evidence>
<evidence type="ECO:0000313" key="3">
    <source>
        <dbReference type="Proteomes" id="UP000001631"/>
    </source>
</evidence>
<dbReference type="EMBL" id="GG663384">
    <property type="protein sequence ID" value="EEH02588.1"/>
    <property type="molecule type" value="Genomic_DNA"/>
</dbReference>
<sequence>MQLSLGSLMLLLTGRGNSDDDDDDVFDGSKAFLGEDKGAERAVPMHSGMKIPALKDNADDLTPTFPFQFFSRSDEQRRQERLVAGILYELLDSSDAVLCGIYVFAAFQNA</sequence>
<keyword evidence="1" id="KW-0732">Signal</keyword>
<organism evidence="2 3">
    <name type="scientific">Ajellomyces capsulatus (strain G186AR / H82 / ATCC MYA-2454 / RMSCC 2432)</name>
    <name type="common">Darling's disease fungus</name>
    <name type="synonym">Histoplasma capsulatum</name>
    <dbReference type="NCBI Taxonomy" id="447093"/>
    <lineage>
        <taxon>Eukaryota</taxon>
        <taxon>Fungi</taxon>
        <taxon>Dikarya</taxon>
        <taxon>Ascomycota</taxon>
        <taxon>Pezizomycotina</taxon>
        <taxon>Eurotiomycetes</taxon>
        <taxon>Eurotiomycetidae</taxon>
        <taxon>Onygenales</taxon>
        <taxon>Ajellomycetaceae</taxon>
        <taxon>Histoplasma</taxon>
    </lineage>
</organism>
<gene>
    <name evidence="2" type="ORF">HCBG_09153</name>
</gene>
<feature type="signal peptide" evidence="1">
    <location>
        <begin position="1"/>
        <end position="18"/>
    </location>
</feature>
<dbReference type="GeneID" id="69042169"/>
<accession>C0P173</accession>